<keyword evidence="3" id="KW-0732">Signal</keyword>
<keyword evidence="5" id="KW-1185">Reference proteome</keyword>
<dbReference type="EnsemblMetazoa" id="G608.1">
    <property type="protein sequence ID" value="G608.1:cds"/>
    <property type="gene ID" value="G608"/>
</dbReference>
<keyword evidence="2" id="KW-0812">Transmembrane</keyword>
<keyword evidence="2" id="KW-1133">Transmembrane helix</keyword>
<evidence type="ECO:0000256" key="2">
    <source>
        <dbReference type="SAM" id="Phobius"/>
    </source>
</evidence>
<feature type="region of interest" description="Disordered" evidence="1">
    <location>
        <begin position="301"/>
        <end position="323"/>
    </location>
</feature>
<feature type="signal peptide" evidence="3">
    <location>
        <begin position="1"/>
        <end position="19"/>
    </location>
</feature>
<evidence type="ECO:0000256" key="3">
    <source>
        <dbReference type="SAM" id="SignalP"/>
    </source>
</evidence>
<feature type="region of interest" description="Disordered" evidence="1">
    <location>
        <begin position="335"/>
        <end position="367"/>
    </location>
</feature>
<evidence type="ECO:0000256" key="1">
    <source>
        <dbReference type="SAM" id="MobiDB-lite"/>
    </source>
</evidence>
<accession>A0A8W8NAR5</accession>
<protein>
    <recommendedName>
        <fullName evidence="6">CUB domain-containing protein</fullName>
    </recommendedName>
</protein>
<feature type="chain" id="PRO_5036458820" description="CUB domain-containing protein" evidence="3">
    <location>
        <begin position="20"/>
        <end position="367"/>
    </location>
</feature>
<reference evidence="4" key="1">
    <citation type="submission" date="2022-08" db="UniProtKB">
        <authorList>
            <consortium name="EnsemblMetazoa"/>
        </authorList>
    </citation>
    <scope>IDENTIFICATION</scope>
    <source>
        <strain evidence="4">05x7-T-G4-1.051#20</strain>
    </source>
</reference>
<evidence type="ECO:0000313" key="4">
    <source>
        <dbReference type="EnsemblMetazoa" id="G608.1:cds"/>
    </source>
</evidence>
<proteinExistence type="predicted"/>
<name>A0A8W8NAR5_MAGGI</name>
<evidence type="ECO:0008006" key="6">
    <source>
        <dbReference type="Google" id="ProtNLM"/>
    </source>
</evidence>
<sequence length="367" mass="40684">MTLCRILTIIMIPLQCFISGSPTLQRLVFSADDIKGWRFLSNTQGNEKSFIYIMNTTDICFGAICSQECNLTIVSHEEPSSPQNGTIKCRNQLQQCRMSGTSQVSFSVRGSCSSSSDFVRLAVIDNRAGVCGEDRPLCFNDVHAHPNNSGQETTILYNNTRFASTISLHSKDHVNGTYMTSDFETTTSSILINASNRTDLAENATWSCCNTDKTPQPLSLHTKRKPISKRDMDIALGVTVSLSVLVVSVMLFLIGRLLYRTRHVVKVETTIGSFDIVNPSDGVFDDPSRFLSETYIHIRKVSESNTDETPAPSPTGQPQESCFDAMTSRNSRTHYGRFSTFTGHSSEGFPHKCSAKTDGRFQSTHPR</sequence>
<dbReference type="Proteomes" id="UP000005408">
    <property type="component" value="Unassembled WGS sequence"/>
</dbReference>
<keyword evidence="2" id="KW-0472">Membrane</keyword>
<feature type="transmembrane region" description="Helical" evidence="2">
    <location>
        <begin position="234"/>
        <end position="259"/>
    </location>
</feature>
<dbReference type="AlphaFoldDB" id="A0A8W8NAR5"/>
<evidence type="ECO:0000313" key="5">
    <source>
        <dbReference type="Proteomes" id="UP000005408"/>
    </source>
</evidence>
<organism evidence="4 5">
    <name type="scientific">Magallana gigas</name>
    <name type="common">Pacific oyster</name>
    <name type="synonym">Crassostrea gigas</name>
    <dbReference type="NCBI Taxonomy" id="29159"/>
    <lineage>
        <taxon>Eukaryota</taxon>
        <taxon>Metazoa</taxon>
        <taxon>Spiralia</taxon>
        <taxon>Lophotrochozoa</taxon>
        <taxon>Mollusca</taxon>
        <taxon>Bivalvia</taxon>
        <taxon>Autobranchia</taxon>
        <taxon>Pteriomorphia</taxon>
        <taxon>Ostreida</taxon>
        <taxon>Ostreoidea</taxon>
        <taxon>Ostreidae</taxon>
        <taxon>Magallana</taxon>
    </lineage>
</organism>
<feature type="compositionally biased region" description="Polar residues" evidence="1">
    <location>
        <begin position="303"/>
        <end position="320"/>
    </location>
</feature>